<comment type="function">
    <text evidence="22">Transmembrane reductase that uses ascorbate as an electron donor in the cytoplasm and transfers electrons across membranes to reduce iron cations Fe(3+) into Fe(2+) in the lumen of the late endosome and lysosome. Reduced iron can then be extruded from the late endosome and lysosome to the cytoplasm by divalent metal-specific transporters. It is therefore most probably involved in endosomal and lysosomal cellular iron homeostasis.</text>
</comment>
<keyword evidence="16" id="KW-0325">Glycoprotein</keyword>
<evidence type="ECO:0000256" key="8">
    <source>
        <dbReference type="ARBA" id="ARBA00022723"/>
    </source>
</evidence>
<evidence type="ECO:0000256" key="25">
    <source>
        <dbReference type="SAM" id="Phobius"/>
    </source>
</evidence>
<dbReference type="GO" id="GO:0016491">
    <property type="term" value="F:oxidoreductase activity"/>
    <property type="evidence" value="ECO:0000318"/>
    <property type="project" value="GO_Central"/>
</dbReference>
<dbReference type="GO" id="GO:0005730">
    <property type="term" value="C:nucleolus"/>
    <property type="evidence" value="ECO:0007669"/>
    <property type="project" value="Ensembl"/>
</dbReference>
<evidence type="ECO:0000256" key="22">
    <source>
        <dbReference type="ARBA" id="ARBA00046132"/>
    </source>
</evidence>
<keyword evidence="5" id="KW-0813">Transport</keyword>
<evidence type="ECO:0000256" key="1">
    <source>
        <dbReference type="ARBA" id="ARBA00001970"/>
    </source>
</evidence>
<keyword evidence="11" id="KW-0249">Electron transport</keyword>
<dbReference type="SMART" id="SM00665">
    <property type="entry name" value="B561"/>
    <property type="match status" value="1"/>
</dbReference>
<feature type="compositionally biased region" description="Low complexity" evidence="24">
    <location>
        <begin position="18"/>
        <end position="39"/>
    </location>
</feature>
<name>A0A6I8NB02_ORNAN</name>
<dbReference type="InterPro" id="IPR043205">
    <property type="entry name" value="CYB561/CYBRD1-like"/>
</dbReference>
<dbReference type="FunFam" id="1.20.120.1770:FF:000001">
    <property type="entry name" value="Cytochrome b reductase 1"/>
    <property type="match status" value="1"/>
</dbReference>
<dbReference type="GO" id="GO:0140571">
    <property type="term" value="F:transmembrane ascorbate ferrireductase activity"/>
    <property type="evidence" value="ECO:0007669"/>
    <property type="project" value="UniProtKB-EC"/>
</dbReference>
<dbReference type="GO" id="GO:0006879">
    <property type="term" value="P:intracellular iron ion homeostasis"/>
    <property type="evidence" value="ECO:0007669"/>
    <property type="project" value="Ensembl"/>
</dbReference>
<dbReference type="PROSITE" id="PS50939">
    <property type="entry name" value="CYTOCHROME_B561"/>
    <property type="match status" value="1"/>
</dbReference>
<dbReference type="PANTHER" id="PTHR10106">
    <property type="entry name" value="CYTOCHROME B561-RELATED"/>
    <property type="match status" value="1"/>
</dbReference>
<sequence>MARCQGDAPCGPDGGTGSAALAAPALSSVGGPAGGARLPAARRERPRARKTSTPRVPRPRADVGGGRRRGRSRSEMATGRFFVFSLALGALGTLCVLLTIYWLQHWRGGFSLGRSDAIFNWHPVLMVAGMVVLYGAASLVYRLPQSWVGSKLPWKLLHAALHLTAFVLVVLALLVVFTYHRWKKITNLYSLHSWLGITTVFLYACQWLFGFAIFLLPWAPVWVRSLLKPIHVFFGASILSLAIASVLSGINEKLFFCLNNQTHYSGLPVEARFANVTGMLVVVFGLLVLYVLLASPWKPPEPGVLSDRQPLLLERE</sequence>
<feature type="domain" description="Cytochrome b561" evidence="26">
    <location>
        <begin position="87"/>
        <end position="293"/>
    </location>
</feature>
<evidence type="ECO:0000256" key="15">
    <source>
        <dbReference type="ARBA" id="ARBA00023136"/>
    </source>
</evidence>
<keyword evidence="7 25" id="KW-0812">Transmembrane</keyword>
<accession>A0A6I8NB02</accession>
<evidence type="ECO:0000256" key="23">
    <source>
        <dbReference type="ARBA" id="ARBA00048457"/>
    </source>
</evidence>
<feature type="region of interest" description="Disordered" evidence="24">
    <location>
        <begin position="1"/>
        <end position="72"/>
    </location>
</feature>
<evidence type="ECO:0000259" key="26">
    <source>
        <dbReference type="PROSITE" id="PS50939"/>
    </source>
</evidence>
<dbReference type="GO" id="GO:0031902">
    <property type="term" value="C:late endosome membrane"/>
    <property type="evidence" value="ECO:0007669"/>
    <property type="project" value="UniProtKB-SubCell"/>
</dbReference>
<dbReference type="Proteomes" id="UP000002279">
    <property type="component" value="Chromosome 3"/>
</dbReference>
<evidence type="ECO:0000256" key="13">
    <source>
        <dbReference type="ARBA" id="ARBA00023002"/>
    </source>
</evidence>
<evidence type="ECO:0000256" key="10">
    <source>
        <dbReference type="ARBA" id="ARBA00022967"/>
    </source>
</evidence>
<comment type="catalytic activity">
    <reaction evidence="23">
        <text>Fe(3+)(out) + L-ascorbate(in) = monodehydro-L-ascorbate radical(in) + Fe(2+)(out) + H(+)</text>
        <dbReference type="Rhea" id="RHEA:30403"/>
        <dbReference type="ChEBI" id="CHEBI:15378"/>
        <dbReference type="ChEBI" id="CHEBI:29033"/>
        <dbReference type="ChEBI" id="CHEBI:29034"/>
        <dbReference type="ChEBI" id="CHEBI:38290"/>
        <dbReference type="ChEBI" id="CHEBI:59513"/>
        <dbReference type="EC" id="7.2.1.3"/>
    </reaction>
    <physiologicalReaction direction="left-to-right" evidence="23">
        <dbReference type="Rhea" id="RHEA:30404"/>
    </physiologicalReaction>
</comment>
<evidence type="ECO:0000256" key="2">
    <source>
        <dbReference type="ARBA" id="ARBA00004107"/>
    </source>
</evidence>
<evidence type="ECO:0000256" key="18">
    <source>
        <dbReference type="ARBA" id="ARBA00024225"/>
    </source>
</evidence>
<gene>
    <name evidence="27" type="primary">CYB561A3</name>
</gene>
<evidence type="ECO:0000256" key="11">
    <source>
        <dbReference type="ARBA" id="ARBA00022982"/>
    </source>
</evidence>
<dbReference type="EC" id="7.2.1.3" evidence="18"/>
<dbReference type="Pfam" id="PF03188">
    <property type="entry name" value="Cytochrom_B561"/>
    <property type="match status" value="1"/>
</dbReference>
<keyword evidence="6" id="KW-0349">Heme</keyword>
<evidence type="ECO:0000256" key="14">
    <source>
        <dbReference type="ARBA" id="ARBA00023004"/>
    </source>
</evidence>
<dbReference type="Bgee" id="ENSOANG00000050431">
    <property type="expression patterns" value="Expressed in adult mammalian kidney and 8 other cell types or tissues"/>
</dbReference>
<keyword evidence="28" id="KW-1185">Reference proteome</keyword>
<reference evidence="27 28" key="1">
    <citation type="journal article" date="2008" name="Nature">
        <title>Genome analysis of the platypus reveals unique signatures of evolution.</title>
        <authorList>
            <person name="Warren W.C."/>
            <person name="Hillier L.W."/>
            <person name="Marshall Graves J.A."/>
            <person name="Birney E."/>
            <person name="Ponting C.P."/>
            <person name="Grutzner F."/>
            <person name="Belov K."/>
            <person name="Miller W."/>
            <person name="Clarke L."/>
            <person name="Chinwalla A.T."/>
            <person name="Yang S.P."/>
            <person name="Heger A."/>
            <person name="Locke D.P."/>
            <person name="Miethke P."/>
            <person name="Waters P.D."/>
            <person name="Veyrunes F."/>
            <person name="Fulton L."/>
            <person name="Fulton B."/>
            <person name="Graves T."/>
            <person name="Wallis J."/>
            <person name="Puente X.S."/>
            <person name="Lopez-Otin C."/>
            <person name="Ordonez G.R."/>
            <person name="Eichler E.E."/>
            <person name="Chen L."/>
            <person name="Cheng Z."/>
            <person name="Deakin J.E."/>
            <person name="Alsop A."/>
            <person name="Thompson K."/>
            <person name="Kirby P."/>
            <person name="Papenfuss A.T."/>
            <person name="Wakefield M.J."/>
            <person name="Olender T."/>
            <person name="Lancet D."/>
            <person name="Huttley G.A."/>
            <person name="Smit A.F."/>
            <person name="Pask A."/>
            <person name="Temple-Smith P."/>
            <person name="Batzer M.A."/>
            <person name="Walker J.A."/>
            <person name="Konkel M.K."/>
            <person name="Harris R.S."/>
            <person name="Whittington C.M."/>
            <person name="Wong E.S."/>
            <person name="Gemmell N.J."/>
            <person name="Buschiazzo E."/>
            <person name="Vargas Jentzsch I.M."/>
            <person name="Merkel A."/>
            <person name="Schmitz J."/>
            <person name="Zemann A."/>
            <person name="Churakov G."/>
            <person name="Kriegs J.O."/>
            <person name="Brosius J."/>
            <person name="Murchison E.P."/>
            <person name="Sachidanandam R."/>
            <person name="Smith C."/>
            <person name="Hannon G.J."/>
            <person name="Tsend-Ayush E."/>
            <person name="McMillan D."/>
            <person name="Attenborough R."/>
            <person name="Rens W."/>
            <person name="Ferguson-Smith M."/>
            <person name="Lefevre C.M."/>
            <person name="Sharp J.A."/>
            <person name="Nicholas K.R."/>
            <person name="Ray D.A."/>
            <person name="Kube M."/>
            <person name="Reinhardt R."/>
            <person name="Pringle T.H."/>
            <person name="Taylor J."/>
            <person name="Jones R.C."/>
            <person name="Nixon B."/>
            <person name="Dacheux J.L."/>
            <person name="Niwa H."/>
            <person name="Sekita Y."/>
            <person name="Huang X."/>
            <person name="Stark A."/>
            <person name="Kheradpour P."/>
            <person name="Kellis M."/>
            <person name="Flicek P."/>
            <person name="Chen Y."/>
            <person name="Webber C."/>
            <person name="Hardison R."/>
            <person name="Nelson J."/>
            <person name="Hallsworth-Pepin K."/>
            <person name="Delehaunty K."/>
            <person name="Markovic C."/>
            <person name="Minx P."/>
            <person name="Feng Y."/>
            <person name="Kremitzki C."/>
            <person name="Mitreva M."/>
            <person name="Glasscock J."/>
            <person name="Wylie T."/>
            <person name="Wohldmann P."/>
            <person name="Thiru P."/>
            <person name="Nhan M.N."/>
            <person name="Pohl C.S."/>
            <person name="Smith S.M."/>
            <person name="Hou S."/>
            <person name="Nefedov M."/>
            <person name="de Jong P.J."/>
            <person name="Renfree M.B."/>
            <person name="Mardis E.R."/>
            <person name="Wilson R.K."/>
        </authorList>
    </citation>
    <scope>NUCLEOTIDE SEQUENCE [LARGE SCALE GENOMIC DNA]</scope>
    <source>
        <strain evidence="27 28">Glennie</strain>
    </source>
</reference>
<evidence type="ECO:0000256" key="19">
    <source>
        <dbReference type="ARBA" id="ARBA00040498"/>
    </source>
</evidence>
<organism evidence="27 28">
    <name type="scientific">Ornithorhynchus anatinus</name>
    <name type="common">Duckbill platypus</name>
    <dbReference type="NCBI Taxonomy" id="9258"/>
    <lineage>
        <taxon>Eukaryota</taxon>
        <taxon>Metazoa</taxon>
        <taxon>Chordata</taxon>
        <taxon>Craniata</taxon>
        <taxon>Vertebrata</taxon>
        <taxon>Euteleostomi</taxon>
        <taxon>Mammalia</taxon>
        <taxon>Monotremata</taxon>
        <taxon>Ornithorhynchidae</taxon>
        <taxon>Ornithorhynchus</taxon>
    </lineage>
</organism>
<comment type="cofactor">
    <cofactor evidence="1">
        <name>heme b</name>
        <dbReference type="ChEBI" id="CHEBI:60344"/>
    </cofactor>
</comment>
<keyword evidence="15 25" id="KW-0472">Membrane</keyword>
<evidence type="ECO:0000256" key="20">
    <source>
        <dbReference type="ARBA" id="ARBA00042550"/>
    </source>
</evidence>
<evidence type="ECO:0000256" key="7">
    <source>
        <dbReference type="ARBA" id="ARBA00022692"/>
    </source>
</evidence>
<dbReference type="InParanoid" id="A0A6I8NB02"/>
<dbReference type="AlphaFoldDB" id="A0A6I8NB02"/>
<feature type="transmembrane region" description="Helical" evidence="25">
    <location>
        <begin position="156"/>
        <end position="179"/>
    </location>
</feature>
<reference evidence="27" key="2">
    <citation type="submission" date="2025-08" db="UniProtKB">
        <authorList>
            <consortium name="Ensembl"/>
        </authorList>
    </citation>
    <scope>IDENTIFICATION</scope>
    <source>
        <strain evidence="27">Glennie</strain>
    </source>
</reference>
<dbReference type="GO" id="GO:0005765">
    <property type="term" value="C:lysosomal membrane"/>
    <property type="evidence" value="ECO:0000318"/>
    <property type="project" value="GO_Central"/>
</dbReference>
<feature type="transmembrane region" description="Helical" evidence="25">
    <location>
        <begin position="191"/>
        <end position="218"/>
    </location>
</feature>
<keyword evidence="17" id="KW-0458">Lysosome</keyword>
<proteinExistence type="predicted"/>
<evidence type="ECO:0000256" key="12">
    <source>
        <dbReference type="ARBA" id="ARBA00022989"/>
    </source>
</evidence>
<evidence type="ECO:0000256" key="5">
    <source>
        <dbReference type="ARBA" id="ARBA00022448"/>
    </source>
</evidence>
<feature type="transmembrane region" description="Helical" evidence="25">
    <location>
        <begin position="123"/>
        <end position="144"/>
    </location>
</feature>
<dbReference type="InterPro" id="IPR006593">
    <property type="entry name" value="Cyt_b561/ferric_Rdtase_TM"/>
</dbReference>
<keyword evidence="14" id="KW-0408">Iron</keyword>
<keyword evidence="8" id="KW-0479">Metal-binding</keyword>
<evidence type="ECO:0000256" key="3">
    <source>
        <dbReference type="ARBA" id="ARBA00004155"/>
    </source>
</evidence>
<feature type="transmembrane region" description="Helical" evidence="25">
    <location>
        <begin position="230"/>
        <end position="251"/>
    </location>
</feature>
<evidence type="ECO:0000256" key="16">
    <source>
        <dbReference type="ARBA" id="ARBA00023180"/>
    </source>
</evidence>
<evidence type="ECO:0000256" key="9">
    <source>
        <dbReference type="ARBA" id="ARBA00022753"/>
    </source>
</evidence>
<dbReference type="Gene3D" id="1.20.120.1770">
    <property type="match status" value="1"/>
</dbReference>
<keyword evidence="13" id="KW-0560">Oxidoreductase</keyword>
<feature type="transmembrane region" description="Helical" evidence="25">
    <location>
        <begin position="271"/>
        <end position="293"/>
    </location>
</feature>
<dbReference type="OMA" id="LSTIYWM"/>
<keyword evidence="10" id="KW-1278">Translocase</keyword>
<evidence type="ECO:0000313" key="28">
    <source>
        <dbReference type="Proteomes" id="UP000002279"/>
    </source>
</evidence>
<evidence type="ECO:0000256" key="21">
    <source>
        <dbReference type="ARBA" id="ARBA00042571"/>
    </source>
</evidence>
<dbReference type="PANTHER" id="PTHR10106:SF38">
    <property type="entry name" value="LYSOSOMAL MEMBRANE ASCORBATE-DEPENDENT FERRIREDUCTASE CYB561A3"/>
    <property type="match status" value="1"/>
</dbReference>
<evidence type="ECO:0000313" key="27">
    <source>
        <dbReference type="Ensembl" id="ENSOANP00000038224.1"/>
    </source>
</evidence>
<keyword evidence="12 25" id="KW-1133">Transmembrane helix</keyword>
<dbReference type="GeneTree" id="ENSGT00950000183197"/>
<comment type="subcellular location">
    <subcellularLocation>
        <location evidence="2">Late endosome membrane</location>
        <topology evidence="2">Multi-pass membrane protein</topology>
    </subcellularLocation>
    <subcellularLocation>
        <location evidence="3">Lysosome membrane</location>
        <topology evidence="3">Multi-pass membrane protein</topology>
    </subcellularLocation>
</comment>
<protein>
    <recommendedName>
        <fullName evidence="19">Lysosomal membrane ascorbate-dependent ferrireductase CYB561A3</fullName>
        <ecNumber evidence="18">7.2.1.3</ecNumber>
    </recommendedName>
    <alternativeName>
        <fullName evidence="21">Cytochrome b ascorbate-dependent protein 3</fullName>
    </alternativeName>
    <alternativeName>
        <fullName evidence="20">Lysosomal cytochrome b</fullName>
    </alternativeName>
</protein>
<evidence type="ECO:0000256" key="6">
    <source>
        <dbReference type="ARBA" id="ARBA00022617"/>
    </source>
</evidence>
<dbReference type="FunCoup" id="A0A6I8NB02">
    <property type="interactions" value="427"/>
</dbReference>
<reference evidence="27" key="3">
    <citation type="submission" date="2025-09" db="UniProtKB">
        <authorList>
            <consortium name="Ensembl"/>
        </authorList>
    </citation>
    <scope>IDENTIFICATION</scope>
    <source>
        <strain evidence="27">Glennie</strain>
    </source>
</reference>
<dbReference type="Ensembl" id="ENSOANT00000060084.1">
    <property type="protein sequence ID" value="ENSOANP00000038224.1"/>
    <property type="gene ID" value="ENSOANG00000050431.1"/>
</dbReference>
<keyword evidence="9" id="KW-0967">Endosome</keyword>
<evidence type="ECO:0000256" key="24">
    <source>
        <dbReference type="SAM" id="MobiDB-lite"/>
    </source>
</evidence>
<feature type="transmembrane region" description="Helical" evidence="25">
    <location>
        <begin position="81"/>
        <end position="103"/>
    </location>
</feature>
<evidence type="ECO:0000256" key="4">
    <source>
        <dbReference type="ARBA" id="ARBA00011738"/>
    </source>
</evidence>
<comment type="subunit">
    <text evidence="4">Homodimer.</text>
</comment>
<evidence type="ECO:0000256" key="17">
    <source>
        <dbReference type="ARBA" id="ARBA00023228"/>
    </source>
</evidence>
<dbReference type="GO" id="GO:0046872">
    <property type="term" value="F:metal ion binding"/>
    <property type="evidence" value="ECO:0007669"/>
    <property type="project" value="UniProtKB-KW"/>
</dbReference>